<gene>
    <name evidence="15" type="ORF">DGYR_LOCUS8679</name>
</gene>
<evidence type="ECO:0000256" key="11">
    <source>
        <dbReference type="ARBA" id="ARBA00022741"/>
    </source>
</evidence>
<comment type="caution">
    <text evidence="15">The sequence shown here is derived from an EMBL/GenBank/DDBJ whole genome shotgun (WGS) entry which is preliminary data.</text>
</comment>
<evidence type="ECO:0000256" key="10">
    <source>
        <dbReference type="ARBA" id="ARBA00022695"/>
    </source>
</evidence>
<dbReference type="InterPro" id="IPR026506">
    <property type="entry name" value="GDPGP"/>
</dbReference>
<dbReference type="Pfam" id="PF26216">
    <property type="entry name" value="GDPGP1_C"/>
    <property type="match status" value="1"/>
</dbReference>
<evidence type="ECO:0000259" key="14">
    <source>
        <dbReference type="Pfam" id="PF26217"/>
    </source>
</evidence>
<evidence type="ECO:0000256" key="3">
    <source>
        <dbReference type="ARBA" id="ARBA00004496"/>
    </source>
</evidence>
<dbReference type="InterPro" id="IPR058866">
    <property type="entry name" value="GDPGP1_N"/>
</dbReference>
<comment type="function">
    <text evidence="2">Specific and highly efficient GDP-D-glucose phosphorylase regulating the levels of GDP-D-glucose in cells.</text>
</comment>
<keyword evidence="11" id="KW-0547">Nucleotide-binding</keyword>
<evidence type="ECO:0000256" key="1">
    <source>
        <dbReference type="ARBA" id="ARBA00000063"/>
    </source>
</evidence>
<evidence type="ECO:0000313" key="16">
    <source>
        <dbReference type="Proteomes" id="UP000549394"/>
    </source>
</evidence>
<dbReference type="GO" id="GO:0005737">
    <property type="term" value="C:cytoplasm"/>
    <property type="evidence" value="ECO:0007669"/>
    <property type="project" value="UniProtKB-SubCell"/>
</dbReference>
<dbReference type="EMBL" id="CAJFCJ010000012">
    <property type="protein sequence ID" value="CAD5120600.1"/>
    <property type="molecule type" value="Genomic_DNA"/>
</dbReference>
<dbReference type="GO" id="GO:0080048">
    <property type="term" value="F:GDP-D-glucose phosphorylase activity"/>
    <property type="evidence" value="ECO:0007669"/>
    <property type="project" value="UniProtKB-EC"/>
</dbReference>
<evidence type="ECO:0000259" key="13">
    <source>
        <dbReference type="Pfam" id="PF26216"/>
    </source>
</evidence>
<dbReference type="PANTHER" id="PTHR20884">
    <property type="entry name" value="GDP-D-GLUCOSE PHOSPHORYLASE 1"/>
    <property type="match status" value="1"/>
</dbReference>
<dbReference type="AlphaFoldDB" id="A0A7I8VXQ4"/>
<comment type="subcellular location">
    <subcellularLocation>
        <location evidence="3">Cytoplasm</location>
    </subcellularLocation>
</comment>
<accession>A0A7I8VXQ4</accession>
<evidence type="ECO:0000256" key="9">
    <source>
        <dbReference type="ARBA" id="ARBA00022679"/>
    </source>
</evidence>
<evidence type="ECO:0000256" key="7">
    <source>
        <dbReference type="ARBA" id="ARBA00022490"/>
    </source>
</evidence>
<dbReference type="Proteomes" id="UP000549394">
    <property type="component" value="Unassembled WGS sequence"/>
</dbReference>
<protein>
    <recommendedName>
        <fullName evidence="6">GDP-D-glucose phosphorylase 1</fullName>
        <ecNumber evidence="5">2.7.7.78</ecNumber>
    </recommendedName>
</protein>
<comment type="similarity">
    <text evidence="4">Belongs to the GDPGP1 family.</text>
</comment>
<sequence length="340" mass="38956">MLEFEFSEKDLNFECTGWRDLANIEETLTKFDRALFEKWREISNNGILMYKLDDLEGRCIGDRYKFQLQLNPERVKKRKGPTISQINIPFDPNRFHFGKVRQEEILFKIKDNLIIINIYPLDIGHVLLVPSIDRQLPQSLNDSAVLFGVECLLLSGHPGCTVGFNSLGALASVNHLHMHMWFVRGQLPISSVEVREIEGTTLSMGDVTKDDYVVRLVAFQMINNDVNKFVELITASAQYLQKKEIAHNIILVKGSNFSKNGNTIRAFVWPRQSILGEPKNPINHFVAVAEVAGHVTVYNEEFYRTAKEELMSESIREPAFEDKVFDEIRNGLVNTVKKIL</sequence>
<dbReference type="GO" id="GO:0006006">
    <property type="term" value="P:glucose metabolic process"/>
    <property type="evidence" value="ECO:0007669"/>
    <property type="project" value="TreeGrafter"/>
</dbReference>
<keyword evidence="9" id="KW-0808">Transferase</keyword>
<reference evidence="15 16" key="1">
    <citation type="submission" date="2020-08" db="EMBL/GenBank/DDBJ databases">
        <authorList>
            <person name="Hejnol A."/>
        </authorList>
    </citation>
    <scope>NUCLEOTIDE SEQUENCE [LARGE SCALE GENOMIC DNA]</scope>
</reference>
<name>A0A7I8VXQ4_9ANNE</name>
<keyword evidence="16" id="KW-1185">Reference proteome</keyword>
<feature type="domain" description="GDPGP1-like C-terminal" evidence="13">
    <location>
        <begin position="211"/>
        <end position="337"/>
    </location>
</feature>
<dbReference type="InterPro" id="IPR036265">
    <property type="entry name" value="HIT-like_sf"/>
</dbReference>
<keyword evidence="10" id="KW-0548">Nucleotidyltransferase</keyword>
<dbReference type="SUPFAM" id="SSF54197">
    <property type="entry name" value="HIT-like"/>
    <property type="match status" value="1"/>
</dbReference>
<dbReference type="GO" id="GO:0005085">
    <property type="term" value="F:guanyl-nucleotide exchange factor activity"/>
    <property type="evidence" value="ECO:0007669"/>
    <property type="project" value="UniProtKB-KW"/>
</dbReference>
<evidence type="ECO:0000256" key="12">
    <source>
        <dbReference type="ARBA" id="ARBA00022801"/>
    </source>
</evidence>
<dbReference type="Pfam" id="PF26217">
    <property type="entry name" value="GDPGP1_N"/>
    <property type="match status" value="1"/>
</dbReference>
<evidence type="ECO:0000256" key="4">
    <source>
        <dbReference type="ARBA" id="ARBA00006451"/>
    </source>
</evidence>
<dbReference type="EC" id="2.7.7.78" evidence="5"/>
<dbReference type="GO" id="GO:0016787">
    <property type="term" value="F:hydrolase activity"/>
    <property type="evidence" value="ECO:0007669"/>
    <property type="project" value="UniProtKB-KW"/>
</dbReference>
<evidence type="ECO:0000313" key="15">
    <source>
        <dbReference type="EMBL" id="CAD5120600.1"/>
    </source>
</evidence>
<keyword evidence="12" id="KW-0378">Hydrolase</keyword>
<evidence type="ECO:0000256" key="2">
    <source>
        <dbReference type="ARBA" id="ARBA00003049"/>
    </source>
</evidence>
<proteinExistence type="inferred from homology"/>
<keyword evidence="8" id="KW-0344">Guanine-nucleotide releasing factor</keyword>
<comment type="catalytic activity">
    <reaction evidence="1">
        <text>GDP-alpha-D-glucose + phosphate = alpha-D-glucose 1-phosphate + GDP + H(+)</text>
        <dbReference type="Rhea" id="RHEA:30387"/>
        <dbReference type="ChEBI" id="CHEBI:15378"/>
        <dbReference type="ChEBI" id="CHEBI:43474"/>
        <dbReference type="ChEBI" id="CHEBI:58189"/>
        <dbReference type="ChEBI" id="CHEBI:58601"/>
        <dbReference type="ChEBI" id="CHEBI:62230"/>
        <dbReference type="EC" id="2.7.7.78"/>
    </reaction>
</comment>
<dbReference type="PANTHER" id="PTHR20884:SF8">
    <property type="entry name" value="GDP-D-GLUCOSE PHOSPHORYLASE 1"/>
    <property type="match status" value="1"/>
</dbReference>
<evidence type="ECO:0000256" key="5">
    <source>
        <dbReference type="ARBA" id="ARBA00012507"/>
    </source>
</evidence>
<dbReference type="OrthoDB" id="417175at2759"/>
<organism evidence="15 16">
    <name type="scientific">Dimorphilus gyrociliatus</name>
    <dbReference type="NCBI Taxonomy" id="2664684"/>
    <lineage>
        <taxon>Eukaryota</taxon>
        <taxon>Metazoa</taxon>
        <taxon>Spiralia</taxon>
        <taxon>Lophotrochozoa</taxon>
        <taxon>Annelida</taxon>
        <taxon>Polychaeta</taxon>
        <taxon>Polychaeta incertae sedis</taxon>
        <taxon>Dinophilidae</taxon>
        <taxon>Dimorphilus</taxon>
    </lineage>
</organism>
<feature type="domain" description="GDPGP1-like N-terminal" evidence="14">
    <location>
        <begin position="30"/>
        <end position="181"/>
    </location>
</feature>
<evidence type="ECO:0000256" key="8">
    <source>
        <dbReference type="ARBA" id="ARBA00022658"/>
    </source>
</evidence>
<dbReference type="InterPro" id="IPR058865">
    <property type="entry name" value="GDPGP1_C"/>
</dbReference>
<dbReference type="GO" id="GO:0000166">
    <property type="term" value="F:nucleotide binding"/>
    <property type="evidence" value="ECO:0007669"/>
    <property type="project" value="UniProtKB-KW"/>
</dbReference>
<evidence type="ECO:0000256" key="6">
    <source>
        <dbReference type="ARBA" id="ARBA00018857"/>
    </source>
</evidence>
<keyword evidence="7" id="KW-0963">Cytoplasm</keyword>